<feature type="domain" description="G-protein coupled receptors family 1 profile" evidence="10">
    <location>
        <begin position="1"/>
        <end position="128"/>
    </location>
</feature>
<evidence type="ECO:0000313" key="11">
    <source>
        <dbReference type="EMBL" id="GAU92928.1"/>
    </source>
</evidence>
<sequence>MLILYWRIYLVASKHSKSMREERERFASLAQQLRGFDETRGRNLSLESNEPNEIRSDHRVSRVTIQSSETPLAEHHGLPKDSIPNAKKIGFSKKLRRMSKDKKAAKTLFIVMACFVGCWFPFFTVYFIDGVCKEICNIPSWVFKSFFWLGYCNSMLVSEGVNDVVTV</sequence>
<keyword evidence="12" id="KW-1185">Reference proteome</keyword>
<keyword evidence="4 9" id="KW-1133">Transmembrane helix</keyword>
<dbReference type="GO" id="GO:0043410">
    <property type="term" value="P:positive regulation of MAPK cascade"/>
    <property type="evidence" value="ECO:0007669"/>
    <property type="project" value="TreeGrafter"/>
</dbReference>
<keyword evidence="5" id="KW-0297">G-protein coupled receptor</keyword>
<dbReference type="InterPro" id="IPR017452">
    <property type="entry name" value="GPCR_Rhodpsn_7TM"/>
</dbReference>
<accession>A0A1D1V385</accession>
<dbReference type="GO" id="GO:0071880">
    <property type="term" value="P:adenylate cyclase-activating adrenergic receptor signaling pathway"/>
    <property type="evidence" value="ECO:0007669"/>
    <property type="project" value="TreeGrafter"/>
</dbReference>
<dbReference type="PANTHER" id="PTHR24248:SF72">
    <property type="entry name" value="G-PROTEIN COUPLED RECEPTORS FAMILY 1 PROFILE DOMAIN-CONTAINING PROTEIN"/>
    <property type="match status" value="1"/>
</dbReference>
<dbReference type="Gene3D" id="1.20.1070.10">
    <property type="entry name" value="Rhodopsin 7-helix transmembrane proteins"/>
    <property type="match status" value="1"/>
</dbReference>
<dbReference type="OrthoDB" id="5957871at2759"/>
<keyword evidence="6 9" id="KW-0472">Membrane</keyword>
<evidence type="ECO:0000256" key="4">
    <source>
        <dbReference type="ARBA" id="ARBA00022989"/>
    </source>
</evidence>
<feature type="transmembrane region" description="Helical" evidence="9">
    <location>
        <begin position="104"/>
        <end position="128"/>
    </location>
</feature>
<dbReference type="Proteomes" id="UP000186922">
    <property type="component" value="Unassembled WGS sequence"/>
</dbReference>
<dbReference type="STRING" id="947166.A0A1D1V385"/>
<dbReference type="EMBL" id="BDGG01000002">
    <property type="protein sequence ID" value="GAU92928.1"/>
    <property type="molecule type" value="Genomic_DNA"/>
</dbReference>
<organism evidence="11 12">
    <name type="scientific">Ramazzottius varieornatus</name>
    <name type="common">Water bear</name>
    <name type="synonym">Tardigrade</name>
    <dbReference type="NCBI Taxonomy" id="947166"/>
    <lineage>
        <taxon>Eukaryota</taxon>
        <taxon>Metazoa</taxon>
        <taxon>Ecdysozoa</taxon>
        <taxon>Tardigrada</taxon>
        <taxon>Eutardigrada</taxon>
        <taxon>Parachela</taxon>
        <taxon>Hypsibioidea</taxon>
        <taxon>Ramazzottiidae</taxon>
        <taxon>Ramazzottius</taxon>
    </lineage>
</organism>
<evidence type="ECO:0000256" key="9">
    <source>
        <dbReference type="SAM" id="Phobius"/>
    </source>
</evidence>
<name>A0A1D1V385_RAMVA</name>
<proteinExistence type="predicted"/>
<evidence type="ECO:0000256" key="5">
    <source>
        <dbReference type="ARBA" id="ARBA00023040"/>
    </source>
</evidence>
<evidence type="ECO:0000256" key="6">
    <source>
        <dbReference type="ARBA" id="ARBA00023136"/>
    </source>
</evidence>
<dbReference type="Pfam" id="PF00001">
    <property type="entry name" value="7tm_1"/>
    <property type="match status" value="1"/>
</dbReference>
<evidence type="ECO:0000256" key="8">
    <source>
        <dbReference type="ARBA" id="ARBA00023224"/>
    </source>
</evidence>
<evidence type="ECO:0000256" key="3">
    <source>
        <dbReference type="ARBA" id="ARBA00022692"/>
    </source>
</evidence>
<keyword evidence="7" id="KW-0675">Receptor</keyword>
<dbReference type="PANTHER" id="PTHR24248">
    <property type="entry name" value="ADRENERGIC RECEPTOR-RELATED G-PROTEIN COUPLED RECEPTOR"/>
    <property type="match status" value="1"/>
</dbReference>
<keyword evidence="8" id="KW-0807">Transducer</keyword>
<dbReference type="GO" id="GO:0007267">
    <property type="term" value="P:cell-cell signaling"/>
    <property type="evidence" value="ECO:0007669"/>
    <property type="project" value="TreeGrafter"/>
</dbReference>
<keyword evidence="3 9" id="KW-0812">Transmembrane</keyword>
<evidence type="ECO:0000256" key="1">
    <source>
        <dbReference type="ARBA" id="ARBA00004651"/>
    </source>
</evidence>
<evidence type="ECO:0000313" key="12">
    <source>
        <dbReference type="Proteomes" id="UP000186922"/>
    </source>
</evidence>
<keyword evidence="2" id="KW-1003">Cell membrane</keyword>
<dbReference type="InterPro" id="IPR000276">
    <property type="entry name" value="GPCR_Rhodpsn"/>
</dbReference>
<protein>
    <recommendedName>
        <fullName evidence="10">G-protein coupled receptors family 1 profile domain-containing protein</fullName>
    </recommendedName>
</protein>
<dbReference type="GO" id="GO:0005886">
    <property type="term" value="C:plasma membrane"/>
    <property type="evidence" value="ECO:0007669"/>
    <property type="project" value="UniProtKB-SubCell"/>
</dbReference>
<evidence type="ECO:0000256" key="7">
    <source>
        <dbReference type="ARBA" id="ARBA00023170"/>
    </source>
</evidence>
<evidence type="ECO:0000259" key="10">
    <source>
        <dbReference type="PROSITE" id="PS50262"/>
    </source>
</evidence>
<comment type="subcellular location">
    <subcellularLocation>
        <location evidence="1">Cell membrane</location>
        <topology evidence="1">Multi-pass membrane protein</topology>
    </subcellularLocation>
</comment>
<dbReference type="SUPFAM" id="SSF81321">
    <property type="entry name" value="Family A G protein-coupled receptor-like"/>
    <property type="match status" value="1"/>
</dbReference>
<gene>
    <name evidence="11" type="primary">RvY_04941</name>
    <name evidence="11" type="synonym">RvY_04941.1</name>
    <name evidence="11" type="ORF">RvY_04941-1</name>
</gene>
<dbReference type="PROSITE" id="PS50262">
    <property type="entry name" value="G_PROTEIN_RECEP_F1_2"/>
    <property type="match status" value="1"/>
</dbReference>
<dbReference type="GO" id="GO:0007204">
    <property type="term" value="P:positive regulation of cytosolic calcium ion concentration"/>
    <property type="evidence" value="ECO:0007669"/>
    <property type="project" value="TreeGrafter"/>
</dbReference>
<comment type="caution">
    <text evidence="11">The sequence shown here is derived from an EMBL/GenBank/DDBJ whole genome shotgun (WGS) entry which is preliminary data.</text>
</comment>
<dbReference type="AlphaFoldDB" id="A0A1D1V385"/>
<dbReference type="GO" id="GO:0007200">
    <property type="term" value="P:phospholipase C-activating G protein-coupled receptor signaling pathway"/>
    <property type="evidence" value="ECO:0007669"/>
    <property type="project" value="TreeGrafter"/>
</dbReference>
<reference evidence="11 12" key="1">
    <citation type="journal article" date="2016" name="Nat. Commun.">
        <title>Extremotolerant tardigrade genome and improved radiotolerance of human cultured cells by tardigrade-unique protein.</title>
        <authorList>
            <person name="Hashimoto T."/>
            <person name="Horikawa D.D."/>
            <person name="Saito Y."/>
            <person name="Kuwahara H."/>
            <person name="Kozuka-Hata H."/>
            <person name="Shin-I T."/>
            <person name="Minakuchi Y."/>
            <person name="Ohishi K."/>
            <person name="Motoyama A."/>
            <person name="Aizu T."/>
            <person name="Enomoto A."/>
            <person name="Kondo K."/>
            <person name="Tanaka S."/>
            <person name="Hara Y."/>
            <person name="Koshikawa S."/>
            <person name="Sagara H."/>
            <person name="Miura T."/>
            <person name="Yokobori S."/>
            <person name="Miyagawa K."/>
            <person name="Suzuki Y."/>
            <person name="Kubo T."/>
            <person name="Oyama M."/>
            <person name="Kohara Y."/>
            <person name="Fujiyama A."/>
            <person name="Arakawa K."/>
            <person name="Katayama T."/>
            <person name="Toyoda A."/>
            <person name="Kunieda T."/>
        </authorList>
    </citation>
    <scope>NUCLEOTIDE SEQUENCE [LARGE SCALE GENOMIC DNA]</scope>
    <source>
        <strain evidence="11 12">YOKOZUNA-1</strain>
    </source>
</reference>
<dbReference type="GO" id="GO:0004937">
    <property type="term" value="F:alpha1-adrenergic receptor activity"/>
    <property type="evidence" value="ECO:0007669"/>
    <property type="project" value="TreeGrafter"/>
</dbReference>
<evidence type="ECO:0000256" key="2">
    <source>
        <dbReference type="ARBA" id="ARBA00022475"/>
    </source>
</evidence>